<dbReference type="RefSeq" id="XP_060432965.1">
    <property type="nucleotide sequence ID" value="XM_060567550.1"/>
</dbReference>
<accession>A0AAJ0AUV4</accession>
<comment type="caution">
    <text evidence="1">The sequence shown here is derived from an EMBL/GenBank/DDBJ whole genome shotgun (WGS) entry which is preliminary data.</text>
</comment>
<reference evidence="1" key="1">
    <citation type="submission" date="2021-06" db="EMBL/GenBank/DDBJ databases">
        <title>Comparative genomics, transcriptomics and evolutionary studies reveal genomic signatures of adaptation to plant cell wall in hemibiotrophic fungi.</title>
        <authorList>
            <consortium name="DOE Joint Genome Institute"/>
            <person name="Baroncelli R."/>
            <person name="Diaz J.F."/>
            <person name="Benocci T."/>
            <person name="Peng M."/>
            <person name="Battaglia E."/>
            <person name="Haridas S."/>
            <person name="Andreopoulos W."/>
            <person name="Labutti K."/>
            <person name="Pangilinan J."/>
            <person name="Floch G.L."/>
            <person name="Makela M.R."/>
            <person name="Henrissat B."/>
            <person name="Grigoriev I.V."/>
            <person name="Crouch J.A."/>
            <person name="De Vries R.P."/>
            <person name="Sukno S.A."/>
            <person name="Thon M.R."/>
        </authorList>
    </citation>
    <scope>NUCLEOTIDE SEQUENCE</scope>
    <source>
        <strain evidence="1">CBS 193.32</strain>
    </source>
</reference>
<sequence>MNSELWTLDIWSLPTDVQQRGRTRSRSELDSRVNSLRSETYLQQTPEQSLLGLMDQSSSGVCLVDKMLSTSPSLHCSRRDLTSYRGLSSDTYRPYGPRASTRTLQTTLGDAQRDGPRSLFFYITSIMQHGEEQGEQDNILKRRHTPKEELRKRREMTSIANKYRPSIHHPHPRIPIDCHCLSHGKLCSPIGSHLDHFAFGWKVPAWHPGLFPWLPTLTARSVCRHAQGSTLLYLLLNVQRRETLCQAQRVTAMLCCAMLC</sequence>
<evidence type="ECO:0000313" key="2">
    <source>
        <dbReference type="Proteomes" id="UP001224890"/>
    </source>
</evidence>
<keyword evidence="2" id="KW-1185">Reference proteome</keyword>
<gene>
    <name evidence="1" type="ORF">BDP55DRAFT_434768</name>
</gene>
<protein>
    <submittedName>
        <fullName evidence="1">Uncharacterized protein</fullName>
    </submittedName>
</protein>
<dbReference type="AlphaFoldDB" id="A0AAJ0AUV4"/>
<proteinExistence type="predicted"/>
<dbReference type="Proteomes" id="UP001224890">
    <property type="component" value="Unassembled WGS sequence"/>
</dbReference>
<dbReference type="GeneID" id="85452076"/>
<evidence type="ECO:0000313" key="1">
    <source>
        <dbReference type="EMBL" id="KAK1689270.1"/>
    </source>
</evidence>
<dbReference type="EMBL" id="JAHMHR010000009">
    <property type="protein sequence ID" value="KAK1689270.1"/>
    <property type="molecule type" value="Genomic_DNA"/>
</dbReference>
<organism evidence="1 2">
    <name type="scientific">Colletotrichum godetiae</name>
    <dbReference type="NCBI Taxonomy" id="1209918"/>
    <lineage>
        <taxon>Eukaryota</taxon>
        <taxon>Fungi</taxon>
        <taxon>Dikarya</taxon>
        <taxon>Ascomycota</taxon>
        <taxon>Pezizomycotina</taxon>
        <taxon>Sordariomycetes</taxon>
        <taxon>Hypocreomycetidae</taxon>
        <taxon>Glomerellales</taxon>
        <taxon>Glomerellaceae</taxon>
        <taxon>Colletotrichum</taxon>
        <taxon>Colletotrichum acutatum species complex</taxon>
    </lineage>
</organism>
<name>A0AAJ0AUV4_9PEZI</name>